<evidence type="ECO:0000313" key="2">
    <source>
        <dbReference type="Proteomes" id="UP000634136"/>
    </source>
</evidence>
<sequence>MYSSHSSLLHGAGVVDLSHGTGVLVSLIPTAEFALSLLNRSKTREASLSLSLEQPLSKRRKQKETKRFFFFICFA</sequence>
<organism evidence="1 2">
    <name type="scientific">Senna tora</name>
    <dbReference type="NCBI Taxonomy" id="362788"/>
    <lineage>
        <taxon>Eukaryota</taxon>
        <taxon>Viridiplantae</taxon>
        <taxon>Streptophyta</taxon>
        <taxon>Embryophyta</taxon>
        <taxon>Tracheophyta</taxon>
        <taxon>Spermatophyta</taxon>
        <taxon>Magnoliopsida</taxon>
        <taxon>eudicotyledons</taxon>
        <taxon>Gunneridae</taxon>
        <taxon>Pentapetalae</taxon>
        <taxon>rosids</taxon>
        <taxon>fabids</taxon>
        <taxon>Fabales</taxon>
        <taxon>Fabaceae</taxon>
        <taxon>Caesalpinioideae</taxon>
        <taxon>Cassia clade</taxon>
        <taxon>Senna</taxon>
    </lineage>
</organism>
<name>A0A834XBZ9_9FABA</name>
<keyword evidence="2" id="KW-1185">Reference proteome</keyword>
<gene>
    <name evidence="1" type="ORF">G2W53_004089</name>
</gene>
<dbReference type="AlphaFoldDB" id="A0A834XBZ9"/>
<comment type="caution">
    <text evidence="1">The sequence shown here is derived from an EMBL/GenBank/DDBJ whole genome shotgun (WGS) entry which is preliminary data.</text>
</comment>
<protein>
    <submittedName>
        <fullName evidence="1">Uncharacterized protein</fullName>
    </submittedName>
</protein>
<reference evidence="1" key="1">
    <citation type="submission" date="2020-09" db="EMBL/GenBank/DDBJ databases">
        <title>Genome-Enabled Discovery of Anthraquinone Biosynthesis in Senna tora.</title>
        <authorList>
            <person name="Kang S.-H."/>
            <person name="Pandey R.P."/>
            <person name="Lee C.-M."/>
            <person name="Sim J.-S."/>
            <person name="Jeong J.-T."/>
            <person name="Choi B.-S."/>
            <person name="Jung M."/>
            <person name="Ginzburg D."/>
            <person name="Zhao K."/>
            <person name="Won S.Y."/>
            <person name="Oh T.-J."/>
            <person name="Yu Y."/>
            <person name="Kim N.-H."/>
            <person name="Lee O.R."/>
            <person name="Lee T.-H."/>
            <person name="Bashyal P."/>
            <person name="Kim T.-S."/>
            <person name="Lee W.-H."/>
            <person name="Kawkins C."/>
            <person name="Kim C.-K."/>
            <person name="Kim J.S."/>
            <person name="Ahn B.O."/>
            <person name="Rhee S.Y."/>
            <person name="Sohng J.K."/>
        </authorList>
    </citation>
    <scope>NUCLEOTIDE SEQUENCE</scope>
    <source>
        <tissue evidence="1">Leaf</tissue>
    </source>
</reference>
<dbReference type="Proteomes" id="UP000634136">
    <property type="component" value="Unassembled WGS sequence"/>
</dbReference>
<accession>A0A834XBZ9</accession>
<evidence type="ECO:0000313" key="1">
    <source>
        <dbReference type="EMBL" id="KAF7841791.1"/>
    </source>
</evidence>
<dbReference type="EMBL" id="JAAIUW010000002">
    <property type="protein sequence ID" value="KAF7841791.1"/>
    <property type="molecule type" value="Genomic_DNA"/>
</dbReference>
<proteinExistence type="predicted"/>